<dbReference type="AlphaFoldDB" id="A0AA51NB36"/>
<proteinExistence type="predicted"/>
<dbReference type="Proteomes" id="UP001230496">
    <property type="component" value="Chromosome"/>
</dbReference>
<evidence type="ECO:0000313" key="1">
    <source>
        <dbReference type="EMBL" id="WMN11873.1"/>
    </source>
</evidence>
<accession>A0AA51NB36</accession>
<dbReference type="EMBL" id="CP129971">
    <property type="protein sequence ID" value="WMN11873.1"/>
    <property type="molecule type" value="Genomic_DNA"/>
</dbReference>
<dbReference type="KEGG" id="msaa:QYS49_31650"/>
<protein>
    <submittedName>
        <fullName evidence="1">Uncharacterized protein</fullName>
    </submittedName>
</protein>
<keyword evidence="2" id="KW-1185">Reference proteome</keyword>
<dbReference type="RefSeq" id="WP_308349591.1">
    <property type="nucleotide sequence ID" value="NZ_CP129971.1"/>
</dbReference>
<sequence length="102" mass="11498">MILSSLQIIVSGKFIYVKFKKKYTFLDNDYIYLNLNSFLIIPHFLKSGLSLKLTILLFLLAFAFISSVKAQDVKPIFPWSGELRAGVALPSGDLAETVNIRI</sequence>
<evidence type="ECO:0000313" key="2">
    <source>
        <dbReference type="Proteomes" id="UP001230496"/>
    </source>
</evidence>
<gene>
    <name evidence="1" type="ORF">QYS49_31650</name>
</gene>
<reference evidence="1 2" key="1">
    <citation type="submission" date="2023-08" db="EMBL/GenBank/DDBJ databases">
        <title>Comparative genomics and taxonomic characterization of three novel marine species of genus Marivirga.</title>
        <authorList>
            <person name="Muhammad N."/>
            <person name="Kim S.-G."/>
        </authorList>
    </citation>
    <scope>NUCLEOTIDE SEQUENCE [LARGE SCALE GENOMIC DNA]</scope>
    <source>
        <strain evidence="1 2">BDSF4-3</strain>
    </source>
</reference>
<organism evidence="1 2">
    <name type="scientific">Marivirga salinarum</name>
    <dbReference type="NCBI Taxonomy" id="3059078"/>
    <lineage>
        <taxon>Bacteria</taxon>
        <taxon>Pseudomonadati</taxon>
        <taxon>Bacteroidota</taxon>
        <taxon>Cytophagia</taxon>
        <taxon>Cytophagales</taxon>
        <taxon>Marivirgaceae</taxon>
        <taxon>Marivirga</taxon>
    </lineage>
</organism>
<name>A0AA51NB36_9BACT</name>